<comment type="caution">
    <text evidence="1">The sequence shown here is derived from an EMBL/GenBank/DDBJ whole genome shotgun (WGS) entry which is preliminary data.</text>
</comment>
<dbReference type="EMBL" id="JACGCM010001165">
    <property type="protein sequence ID" value="KAF6160322.1"/>
    <property type="molecule type" value="Genomic_DNA"/>
</dbReference>
<feature type="non-terminal residue" evidence="1">
    <location>
        <position position="53"/>
    </location>
</feature>
<name>A0A7J7N000_9MAGN</name>
<reference evidence="1 2" key="1">
    <citation type="journal article" date="2020" name="IScience">
        <title>Genome Sequencing of the Endangered Kingdonia uniflora (Circaeasteraceae, Ranunculales) Reveals Potential Mechanisms of Evolutionary Specialization.</title>
        <authorList>
            <person name="Sun Y."/>
            <person name="Deng T."/>
            <person name="Zhang A."/>
            <person name="Moore M.J."/>
            <person name="Landis J.B."/>
            <person name="Lin N."/>
            <person name="Zhang H."/>
            <person name="Zhang X."/>
            <person name="Huang J."/>
            <person name="Zhang X."/>
            <person name="Sun H."/>
            <person name="Wang H."/>
        </authorList>
    </citation>
    <scope>NUCLEOTIDE SEQUENCE [LARGE SCALE GENOMIC DNA]</scope>
    <source>
        <strain evidence="1">TB1705</strain>
        <tissue evidence="1">Leaf</tissue>
    </source>
</reference>
<protein>
    <recommendedName>
        <fullName evidence="3">Aminotransferase-like plant mobile domain-containing protein</fullName>
    </recommendedName>
</protein>
<evidence type="ECO:0000313" key="2">
    <source>
        <dbReference type="Proteomes" id="UP000541444"/>
    </source>
</evidence>
<dbReference type="Proteomes" id="UP000541444">
    <property type="component" value="Unassembled WGS sequence"/>
</dbReference>
<accession>A0A7J7N000</accession>
<evidence type="ECO:0000313" key="1">
    <source>
        <dbReference type="EMBL" id="KAF6160322.1"/>
    </source>
</evidence>
<keyword evidence="2" id="KW-1185">Reference proteome</keyword>
<proteinExistence type="predicted"/>
<gene>
    <name evidence="1" type="ORF">GIB67_019091</name>
</gene>
<dbReference type="AlphaFoldDB" id="A0A7J7N000"/>
<organism evidence="1 2">
    <name type="scientific">Kingdonia uniflora</name>
    <dbReference type="NCBI Taxonomy" id="39325"/>
    <lineage>
        <taxon>Eukaryota</taxon>
        <taxon>Viridiplantae</taxon>
        <taxon>Streptophyta</taxon>
        <taxon>Embryophyta</taxon>
        <taxon>Tracheophyta</taxon>
        <taxon>Spermatophyta</taxon>
        <taxon>Magnoliopsida</taxon>
        <taxon>Ranunculales</taxon>
        <taxon>Circaeasteraceae</taxon>
        <taxon>Kingdonia</taxon>
    </lineage>
</organism>
<dbReference type="OrthoDB" id="1937804at2759"/>
<sequence>MAINLMSVFDYKIGNEDYQVILAMVERWWPTTHTFRLPCGELGITPRYFTVLI</sequence>
<evidence type="ECO:0008006" key="3">
    <source>
        <dbReference type="Google" id="ProtNLM"/>
    </source>
</evidence>